<feature type="region of interest" description="Disordered" evidence="2">
    <location>
        <begin position="158"/>
        <end position="220"/>
    </location>
</feature>
<protein>
    <submittedName>
        <fullName evidence="3">Uncharacterized protein</fullName>
    </submittedName>
</protein>
<gene>
    <name evidence="3" type="primary">Contig12365.g13197</name>
    <name evidence="3" type="ORF">STYLEM_11602</name>
</gene>
<dbReference type="OrthoDB" id="306954at2759"/>
<organism evidence="3 4">
    <name type="scientific">Stylonychia lemnae</name>
    <name type="common">Ciliate</name>
    <dbReference type="NCBI Taxonomy" id="5949"/>
    <lineage>
        <taxon>Eukaryota</taxon>
        <taxon>Sar</taxon>
        <taxon>Alveolata</taxon>
        <taxon>Ciliophora</taxon>
        <taxon>Intramacronucleata</taxon>
        <taxon>Spirotrichea</taxon>
        <taxon>Stichotrichia</taxon>
        <taxon>Sporadotrichida</taxon>
        <taxon>Oxytrichidae</taxon>
        <taxon>Stylonychinae</taxon>
        <taxon>Stylonychia</taxon>
    </lineage>
</organism>
<feature type="compositionally biased region" description="Acidic residues" evidence="2">
    <location>
        <begin position="448"/>
        <end position="457"/>
    </location>
</feature>
<sequence>MSRVNKRDVMAYVFLDNECLDSLVLGSVATQALKQNKQENQQSHLNPQAQSQIRAKKVRISLFDSRKKLQIILKKIGAEDKNRFGSIRFSLKKLCQGIGNTYMHWVTLFDDLEDDMYDGQLGEDDYEQPRILIEYTIIGGQYTSVMNNMDKIKSDIDHKFKQQQRSKHQEIQQHDEEAGGGAIEDIEDEETAEYQIQGKNKRGKKNQQSQQQLKEDKNSSKTNDFTLTVEYVESRQDKLKGRNLFHGKIVNNIMISNLNQVDSQKLKKLEMEKDEEITKLIQLCEKFDVRRFKSKLTESLTKALEDLEIQFRQCDDKETVLISFVDKLIEDHKRALSTESTDVYLLSLSNYRNHLKELEQRDVGNLKKQLADMKRIMNDLLIDLESENTIEASLLQQKEDLWDQVDPRIVELRRECLLLVQEIEEIKADYTDNDNRAHPITKKHYQEEESIMDDEEQSFNQEQGSTQNQSYDRPQKQFVSYLTKEERKAIAKEMFEGCDDLFQKHMKTINEMFSKSKNIQKQREVLLKELASAQQNLRDQELINMRTMENIDEQIDRIFELKQHIEYIKKDLISTRKRQLGYLAQLFELYKSKDAEIERLQLSLYMTVKEKEILDKRRDDSFNQLLELLVERRRILSQVQDYSGMMGMQYDMKAQANSTRMQAHEMAENSMQIWSSKLSIVKSALDPAQKREQEYKLQQMIRELEIKQKSLLKLIQTRDSKDAKHKINQKKYEVHGKLGESLELLVLLIKEAKEDRDEIKDKLKETRGEMDDIDRQIRHQEQKLDKSRREYQQTEDRLVKVNKDFSKVDPRKNQQHNNPDSLIDKDIIEARRQIREKDERLRQSLRNIISEDENYEQIDILLSREIKKSGIQGNIYEKIQGDVFKFINASDQKRRLVQIQVNSAGSLEVQYLVADSMGRKSMKKFGFSEFLRNMSY</sequence>
<evidence type="ECO:0000313" key="3">
    <source>
        <dbReference type="EMBL" id="CDW82569.1"/>
    </source>
</evidence>
<evidence type="ECO:0000256" key="2">
    <source>
        <dbReference type="SAM" id="MobiDB-lite"/>
    </source>
</evidence>
<feature type="coiled-coil region" evidence="1">
    <location>
        <begin position="742"/>
        <end position="847"/>
    </location>
</feature>
<evidence type="ECO:0000313" key="4">
    <source>
        <dbReference type="Proteomes" id="UP000039865"/>
    </source>
</evidence>
<proteinExistence type="predicted"/>
<dbReference type="Proteomes" id="UP000039865">
    <property type="component" value="Unassembled WGS sequence"/>
</dbReference>
<keyword evidence="1" id="KW-0175">Coiled coil</keyword>
<feature type="region of interest" description="Disordered" evidence="2">
    <location>
        <begin position="447"/>
        <end position="473"/>
    </location>
</feature>
<dbReference type="InParanoid" id="A0A078AK61"/>
<feature type="compositionally biased region" description="Basic and acidic residues" evidence="2">
    <location>
        <begin position="167"/>
        <end position="177"/>
    </location>
</feature>
<feature type="coiled-coil region" evidence="1">
    <location>
        <begin position="516"/>
        <end position="543"/>
    </location>
</feature>
<reference evidence="3 4" key="1">
    <citation type="submission" date="2014-06" db="EMBL/GenBank/DDBJ databases">
        <authorList>
            <person name="Swart Estienne"/>
        </authorList>
    </citation>
    <scope>NUCLEOTIDE SEQUENCE [LARGE SCALE GENOMIC DNA]</scope>
    <source>
        <strain evidence="3 4">130c</strain>
    </source>
</reference>
<feature type="compositionally biased region" description="Polar residues" evidence="2">
    <location>
        <begin position="458"/>
        <end position="473"/>
    </location>
</feature>
<evidence type="ECO:0000256" key="1">
    <source>
        <dbReference type="SAM" id="Coils"/>
    </source>
</evidence>
<dbReference type="AlphaFoldDB" id="A0A078AK61"/>
<keyword evidence="4" id="KW-1185">Reference proteome</keyword>
<dbReference type="EMBL" id="CCKQ01011036">
    <property type="protein sequence ID" value="CDW82569.1"/>
    <property type="molecule type" value="Genomic_DNA"/>
</dbReference>
<name>A0A078AK61_STYLE</name>
<accession>A0A078AK61</accession>